<reference evidence="3 4" key="1">
    <citation type="submission" date="2023-12" db="EMBL/GenBank/DDBJ databases">
        <title>A high-quality genome assembly for Dillenia turbinata (Dilleniales).</title>
        <authorList>
            <person name="Chanderbali A."/>
        </authorList>
    </citation>
    <scope>NUCLEOTIDE SEQUENCE [LARGE SCALE GENOMIC DNA]</scope>
    <source>
        <strain evidence="3">LSX21</strain>
        <tissue evidence="3">Leaf</tissue>
    </source>
</reference>
<dbReference type="Proteomes" id="UP001370490">
    <property type="component" value="Unassembled WGS sequence"/>
</dbReference>
<keyword evidence="2" id="KW-0732">Signal</keyword>
<dbReference type="AlphaFoldDB" id="A0AAN8V767"/>
<name>A0AAN8V767_9MAGN</name>
<proteinExistence type="predicted"/>
<organism evidence="3 4">
    <name type="scientific">Dillenia turbinata</name>
    <dbReference type="NCBI Taxonomy" id="194707"/>
    <lineage>
        <taxon>Eukaryota</taxon>
        <taxon>Viridiplantae</taxon>
        <taxon>Streptophyta</taxon>
        <taxon>Embryophyta</taxon>
        <taxon>Tracheophyta</taxon>
        <taxon>Spermatophyta</taxon>
        <taxon>Magnoliopsida</taxon>
        <taxon>eudicotyledons</taxon>
        <taxon>Gunneridae</taxon>
        <taxon>Pentapetalae</taxon>
        <taxon>Dilleniales</taxon>
        <taxon>Dilleniaceae</taxon>
        <taxon>Dillenia</taxon>
    </lineage>
</organism>
<feature type="chain" id="PRO_5043052934" evidence="2">
    <location>
        <begin position="28"/>
        <end position="106"/>
    </location>
</feature>
<feature type="signal peptide" evidence="2">
    <location>
        <begin position="1"/>
        <end position="27"/>
    </location>
</feature>
<evidence type="ECO:0000256" key="1">
    <source>
        <dbReference type="SAM" id="MobiDB-lite"/>
    </source>
</evidence>
<protein>
    <submittedName>
        <fullName evidence="3">Uncharacterized protein</fullName>
    </submittedName>
</protein>
<gene>
    <name evidence="3" type="ORF">RJ641_009132</name>
</gene>
<evidence type="ECO:0000313" key="4">
    <source>
        <dbReference type="Proteomes" id="UP001370490"/>
    </source>
</evidence>
<evidence type="ECO:0000256" key="2">
    <source>
        <dbReference type="SAM" id="SignalP"/>
    </source>
</evidence>
<accession>A0AAN8V767</accession>
<dbReference type="EMBL" id="JBAMMX010000016">
    <property type="protein sequence ID" value="KAK6924806.1"/>
    <property type="molecule type" value="Genomic_DNA"/>
</dbReference>
<comment type="caution">
    <text evidence="3">The sequence shown here is derived from an EMBL/GenBank/DDBJ whole genome shotgun (WGS) entry which is preliminary data.</text>
</comment>
<keyword evidence="4" id="KW-1185">Reference proteome</keyword>
<sequence length="106" mass="10938">MGALQVKVAAVMASIILLIGGSPLGSALVTSGGEKSLLWTFGCANGGRKMTLGTKGSIGPEVLVSNGKKVIPFRCLGSRLPFSPPPAPLRNQRQSWGSKAPPPQIE</sequence>
<feature type="region of interest" description="Disordered" evidence="1">
    <location>
        <begin position="83"/>
        <end position="106"/>
    </location>
</feature>
<evidence type="ECO:0000313" key="3">
    <source>
        <dbReference type="EMBL" id="KAK6924806.1"/>
    </source>
</evidence>